<evidence type="ECO:0000313" key="2">
    <source>
        <dbReference type="RefSeq" id="XP_052753673.1"/>
    </source>
</evidence>
<gene>
    <name evidence="2" type="primary">LOC128201259</name>
</gene>
<sequence length="173" mass="19888">MLYGHLVHNKFDFLEFLNKKSHFYVIYIDGSKSTNSVRAAYYDLQKNSLKNIKLEENCSIFTTESYAIVSALVFVNNFVHNVNILIVSDSKSVLESLYNCNYSYIGVKTEFVWVPSHSGIPGNEVVEQVARRDHVEDQSEMLNVLFTDYYRLIKNLILLVAISVNTVLKTMQT</sequence>
<dbReference type="InterPro" id="IPR036397">
    <property type="entry name" value="RNaseH_sf"/>
</dbReference>
<keyword evidence="1" id="KW-1185">Reference proteome</keyword>
<dbReference type="CDD" id="cd09276">
    <property type="entry name" value="Rnase_HI_RT_non_LTR"/>
    <property type="match status" value="1"/>
</dbReference>
<evidence type="ECO:0000313" key="1">
    <source>
        <dbReference type="Proteomes" id="UP001652740"/>
    </source>
</evidence>
<organism evidence="1 2">
    <name type="scientific">Galleria mellonella</name>
    <name type="common">Greater wax moth</name>
    <dbReference type="NCBI Taxonomy" id="7137"/>
    <lineage>
        <taxon>Eukaryota</taxon>
        <taxon>Metazoa</taxon>
        <taxon>Ecdysozoa</taxon>
        <taxon>Arthropoda</taxon>
        <taxon>Hexapoda</taxon>
        <taxon>Insecta</taxon>
        <taxon>Pterygota</taxon>
        <taxon>Neoptera</taxon>
        <taxon>Endopterygota</taxon>
        <taxon>Lepidoptera</taxon>
        <taxon>Glossata</taxon>
        <taxon>Ditrysia</taxon>
        <taxon>Pyraloidea</taxon>
        <taxon>Pyralidae</taxon>
        <taxon>Galleriinae</taxon>
        <taxon>Galleria</taxon>
    </lineage>
</organism>
<dbReference type="RefSeq" id="XP_052753673.1">
    <property type="nucleotide sequence ID" value="XM_052897713.1"/>
</dbReference>
<dbReference type="Proteomes" id="UP001652740">
    <property type="component" value="Unplaced"/>
</dbReference>
<protein>
    <submittedName>
        <fullName evidence="2">Uncharacterized protein LOC128201259</fullName>
    </submittedName>
</protein>
<name>A0ABM3MQL9_GALME</name>
<dbReference type="SUPFAM" id="SSF53098">
    <property type="entry name" value="Ribonuclease H-like"/>
    <property type="match status" value="1"/>
</dbReference>
<dbReference type="GeneID" id="128201259"/>
<proteinExistence type="predicted"/>
<dbReference type="InterPro" id="IPR012337">
    <property type="entry name" value="RNaseH-like_sf"/>
</dbReference>
<dbReference type="Gene3D" id="3.30.420.10">
    <property type="entry name" value="Ribonuclease H-like superfamily/Ribonuclease H"/>
    <property type="match status" value="1"/>
</dbReference>
<accession>A0ABM3MQL9</accession>
<reference evidence="2" key="1">
    <citation type="submission" date="2025-08" db="UniProtKB">
        <authorList>
            <consortium name="RefSeq"/>
        </authorList>
    </citation>
    <scope>IDENTIFICATION</scope>
    <source>
        <tissue evidence="2">Whole larvae</tissue>
    </source>
</reference>